<protein>
    <submittedName>
        <fullName evidence="1">Uncharacterized protein</fullName>
    </submittedName>
</protein>
<dbReference type="EMBL" id="BPLQ01008125">
    <property type="protein sequence ID" value="GIY35037.1"/>
    <property type="molecule type" value="Genomic_DNA"/>
</dbReference>
<keyword evidence="2" id="KW-1185">Reference proteome</keyword>
<reference evidence="1 2" key="1">
    <citation type="submission" date="2021-06" db="EMBL/GenBank/DDBJ databases">
        <title>Caerostris darwini draft genome.</title>
        <authorList>
            <person name="Kono N."/>
            <person name="Arakawa K."/>
        </authorList>
    </citation>
    <scope>NUCLEOTIDE SEQUENCE [LARGE SCALE GENOMIC DNA]</scope>
</reference>
<comment type="caution">
    <text evidence="1">The sequence shown here is derived from an EMBL/GenBank/DDBJ whole genome shotgun (WGS) entry which is preliminary data.</text>
</comment>
<dbReference type="AlphaFoldDB" id="A0AAV4SR51"/>
<evidence type="ECO:0000313" key="2">
    <source>
        <dbReference type="Proteomes" id="UP001054837"/>
    </source>
</evidence>
<sequence>MRESHGHMTMISQTIEHEDAEGDTVRKGAHNGHDVVPNCWRSSAADYNGAFYSRGRINDHICLGSEGER</sequence>
<proteinExistence type="predicted"/>
<accession>A0AAV4SR51</accession>
<evidence type="ECO:0000313" key="1">
    <source>
        <dbReference type="EMBL" id="GIY35037.1"/>
    </source>
</evidence>
<dbReference type="Proteomes" id="UP001054837">
    <property type="component" value="Unassembled WGS sequence"/>
</dbReference>
<organism evidence="1 2">
    <name type="scientific">Caerostris darwini</name>
    <dbReference type="NCBI Taxonomy" id="1538125"/>
    <lineage>
        <taxon>Eukaryota</taxon>
        <taxon>Metazoa</taxon>
        <taxon>Ecdysozoa</taxon>
        <taxon>Arthropoda</taxon>
        <taxon>Chelicerata</taxon>
        <taxon>Arachnida</taxon>
        <taxon>Araneae</taxon>
        <taxon>Araneomorphae</taxon>
        <taxon>Entelegynae</taxon>
        <taxon>Araneoidea</taxon>
        <taxon>Araneidae</taxon>
        <taxon>Caerostris</taxon>
    </lineage>
</organism>
<name>A0AAV4SR51_9ARAC</name>
<gene>
    <name evidence="1" type="ORF">CDAR_392251</name>
</gene>